<name>A0A238KKX2_9RHOB</name>
<dbReference type="InterPro" id="IPR006204">
    <property type="entry name" value="GHMP_kinase_N_dom"/>
</dbReference>
<keyword evidence="14" id="KW-1185">Reference proteome</keyword>
<dbReference type="InterPro" id="IPR036554">
    <property type="entry name" value="GHMP_kinase_C_sf"/>
</dbReference>
<evidence type="ECO:0000256" key="3">
    <source>
        <dbReference type="ARBA" id="ARBA00017473"/>
    </source>
</evidence>
<dbReference type="PANTHER" id="PTHR43527">
    <property type="entry name" value="4-DIPHOSPHOCYTIDYL-2-C-METHYL-D-ERYTHRITOL KINASE, CHLOROPLASTIC"/>
    <property type="match status" value="1"/>
</dbReference>
<dbReference type="Gene3D" id="3.30.230.10">
    <property type="match status" value="1"/>
</dbReference>
<dbReference type="UniPathway" id="UPA00056">
    <property type="reaction ID" value="UER00094"/>
</dbReference>
<comment type="catalytic activity">
    <reaction evidence="10">
        <text>4-CDP-2-C-methyl-D-erythritol + ATP = 4-CDP-2-C-methyl-D-erythritol 2-phosphate + ADP + H(+)</text>
        <dbReference type="Rhea" id="RHEA:18437"/>
        <dbReference type="ChEBI" id="CHEBI:15378"/>
        <dbReference type="ChEBI" id="CHEBI:30616"/>
        <dbReference type="ChEBI" id="CHEBI:57823"/>
        <dbReference type="ChEBI" id="CHEBI:57919"/>
        <dbReference type="ChEBI" id="CHEBI:456216"/>
        <dbReference type="EC" id="2.7.1.148"/>
    </reaction>
</comment>
<feature type="binding site" evidence="10">
    <location>
        <begin position="94"/>
        <end position="104"/>
    </location>
    <ligand>
        <name>ATP</name>
        <dbReference type="ChEBI" id="CHEBI:30616"/>
    </ligand>
</feature>
<comment type="function">
    <text evidence="10">Catalyzes the phosphorylation of the position 2 hydroxy group of 4-diphosphocytidyl-2C-methyl-D-erythritol.</text>
</comment>
<keyword evidence="7 10" id="KW-0067">ATP-binding</keyword>
<keyword evidence="5 10" id="KW-0547">Nucleotide-binding</keyword>
<dbReference type="GO" id="GO:0005524">
    <property type="term" value="F:ATP binding"/>
    <property type="evidence" value="ECO:0007669"/>
    <property type="project" value="UniProtKB-UniRule"/>
</dbReference>
<evidence type="ECO:0000256" key="7">
    <source>
        <dbReference type="ARBA" id="ARBA00022840"/>
    </source>
</evidence>
<evidence type="ECO:0000256" key="2">
    <source>
        <dbReference type="ARBA" id="ARBA00012052"/>
    </source>
</evidence>
<feature type="active site" evidence="10">
    <location>
        <position position="13"/>
    </location>
</feature>
<dbReference type="InterPro" id="IPR014721">
    <property type="entry name" value="Ribsml_uS5_D2-typ_fold_subgr"/>
</dbReference>
<feature type="active site" evidence="10">
    <location>
        <position position="133"/>
    </location>
</feature>
<dbReference type="Pfam" id="PF00288">
    <property type="entry name" value="GHMP_kinases_N"/>
    <property type="match status" value="1"/>
</dbReference>
<proteinExistence type="inferred from homology"/>
<feature type="domain" description="GHMP kinase N-terminal" evidence="11">
    <location>
        <begin position="70"/>
        <end position="134"/>
    </location>
</feature>
<keyword evidence="8 10" id="KW-0414">Isoprene biosynthesis</keyword>
<dbReference type="EMBL" id="FXYD01000004">
    <property type="protein sequence ID" value="SMX42732.1"/>
    <property type="molecule type" value="Genomic_DNA"/>
</dbReference>
<dbReference type="NCBIfam" id="NF011202">
    <property type="entry name" value="PRK14608.1"/>
    <property type="match status" value="1"/>
</dbReference>
<dbReference type="InterPro" id="IPR004424">
    <property type="entry name" value="IspE"/>
</dbReference>
<dbReference type="GO" id="GO:0016114">
    <property type="term" value="P:terpenoid biosynthetic process"/>
    <property type="evidence" value="ECO:0007669"/>
    <property type="project" value="UniProtKB-UniRule"/>
</dbReference>
<keyword evidence="4 10" id="KW-0808">Transferase</keyword>
<dbReference type="NCBIfam" id="TIGR00154">
    <property type="entry name" value="ispE"/>
    <property type="match status" value="1"/>
</dbReference>
<evidence type="ECO:0000259" key="12">
    <source>
        <dbReference type="Pfam" id="PF08544"/>
    </source>
</evidence>
<dbReference type="GO" id="GO:0019288">
    <property type="term" value="P:isopentenyl diphosphate biosynthetic process, methylerythritol 4-phosphate pathway"/>
    <property type="evidence" value="ECO:0007669"/>
    <property type="project" value="UniProtKB-UniRule"/>
</dbReference>
<evidence type="ECO:0000256" key="9">
    <source>
        <dbReference type="ARBA" id="ARBA00032554"/>
    </source>
</evidence>
<dbReference type="PIRSF" id="PIRSF010376">
    <property type="entry name" value="IspE"/>
    <property type="match status" value="1"/>
</dbReference>
<sequence length="283" mass="29685">MTDGTIVERASAKVNLSLHVTGVRPDGYHLLDSLVMFTSLGDEIHVAPAGTLSLTIEGPFADDLRVDDDNLVLRAARSFGVPDGAAITLHKNLPVASGIGGGSADAAATLRALARLWDVPLPNAKTILSLGADVPVCMTTELTKMSGIGNELERLGPAPMLDIVLVNPKIGVSTASVFNELESKSNTPMPADMPDPFDTDNWVGWIAHQRNDLQPPALTAAPVIADVLAALSAQQGCTLARMSGSGATCFALFEDSDAQSDAAKALRVSHPEWWVAETDEAPT</sequence>
<dbReference type="PANTHER" id="PTHR43527:SF2">
    <property type="entry name" value="4-DIPHOSPHOCYTIDYL-2-C-METHYL-D-ERYTHRITOL KINASE, CHLOROPLASTIC"/>
    <property type="match status" value="1"/>
</dbReference>
<accession>A0A238KKX2</accession>
<evidence type="ECO:0000256" key="8">
    <source>
        <dbReference type="ARBA" id="ARBA00023229"/>
    </source>
</evidence>
<comment type="pathway">
    <text evidence="10">Isoprenoid biosynthesis; isopentenyl diphosphate biosynthesis via DXP pathway; isopentenyl diphosphate from 1-deoxy-D-xylulose 5-phosphate: step 3/6.</text>
</comment>
<evidence type="ECO:0000259" key="11">
    <source>
        <dbReference type="Pfam" id="PF00288"/>
    </source>
</evidence>
<evidence type="ECO:0000256" key="6">
    <source>
        <dbReference type="ARBA" id="ARBA00022777"/>
    </source>
</evidence>
<dbReference type="HAMAP" id="MF_00061">
    <property type="entry name" value="IspE"/>
    <property type="match status" value="1"/>
</dbReference>
<dbReference type="SUPFAM" id="SSF54211">
    <property type="entry name" value="Ribosomal protein S5 domain 2-like"/>
    <property type="match status" value="1"/>
</dbReference>
<keyword evidence="6 10" id="KW-0418">Kinase</keyword>
<dbReference type="InterPro" id="IPR013750">
    <property type="entry name" value="GHMP_kinase_C_dom"/>
</dbReference>
<dbReference type="InterPro" id="IPR020568">
    <property type="entry name" value="Ribosomal_Su5_D2-typ_SF"/>
</dbReference>
<dbReference type="Proteomes" id="UP000203464">
    <property type="component" value="Unassembled WGS sequence"/>
</dbReference>
<protein>
    <recommendedName>
        <fullName evidence="3 10">4-diphosphocytidyl-2-C-methyl-D-erythritol kinase</fullName>
        <shortName evidence="10">CMK</shortName>
        <ecNumber evidence="2 10">2.7.1.148</ecNumber>
    </recommendedName>
    <alternativeName>
        <fullName evidence="9 10">4-(cytidine-5'-diphospho)-2-C-methyl-D-erythritol kinase</fullName>
    </alternativeName>
</protein>
<evidence type="ECO:0000313" key="14">
    <source>
        <dbReference type="Proteomes" id="UP000203464"/>
    </source>
</evidence>
<dbReference type="EC" id="2.7.1.148" evidence="2 10"/>
<gene>
    <name evidence="10 13" type="primary">ispE</name>
    <name evidence="13" type="ORF">OCA8868_02826</name>
</gene>
<dbReference type="GO" id="GO:0050515">
    <property type="term" value="F:4-(cytidine 5'-diphospho)-2-C-methyl-D-erythritol kinase activity"/>
    <property type="evidence" value="ECO:0007669"/>
    <property type="project" value="UniProtKB-UniRule"/>
</dbReference>
<reference evidence="14" key="1">
    <citation type="submission" date="2017-05" db="EMBL/GenBank/DDBJ databases">
        <authorList>
            <person name="Rodrigo-Torres L."/>
            <person name="Arahal R. D."/>
            <person name="Lucena T."/>
        </authorList>
    </citation>
    <scope>NUCLEOTIDE SEQUENCE [LARGE SCALE GENOMIC DNA]</scope>
    <source>
        <strain evidence="14">CECT 8868</strain>
    </source>
</reference>
<dbReference type="SUPFAM" id="SSF55060">
    <property type="entry name" value="GHMP Kinase, C-terminal domain"/>
    <property type="match status" value="1"/>
</dbReference>
<comment type="similarity">
    <text evidence="1 10">Belongs to the GHMP kinase family. IspE subfamily.</text>
</comment>
<dbReference type="RefSeq" id="WP_245848273.1">
    <property type="nucleotide sequence ID" value="NZ_FXYD01000004.1"/>
</dbReference>
<dbReference type="AlphaFoldDB" id="A0A238KKX2"/>
<evidence type="ECO:0000256" key="1">
    <source>
        <dbReference type="ARBA" id="ARBA00009684"/>
    </source>
</evidence>
<evidence type="ECO:0000256" key="5">
    <source>
        <dbReference type="ARBA" id="ARBA00022741"/>
    </source>
</evidence>
<organism evidence="13 14">
    <name type="scientific">Octadecabacter ascidiaceicola</name>
    <dbReference type="NCBI Taxonomy" id="1655543"/>
    <lineage>
        <taxon>Bacteria</taxon>
        <taxon>Pseudomonadati</taxon>
        <taxon>Pseudomonadota</taxon>
        <taxon>Alphaproteobacteria</taxon>
        <taxon>Rhodobacterales</taxon>
        <taxon>Roseobacteraceae</taxon>
        <taxon>Octadecabacter</taxon>
    </lineage>
</organism>
<evidence type="ECO:0000256" key="4">
    <source>
        <dbReference type="ARBA" id="ARBA00022679"/>
    </source>
</evidence>
<evidence type="ECO:0000313" key="13">
    <source>
        <dbReference type="EMBL" id="SMX42732.1"/>
    </source>
</evidence>
<feature type="domain" description="GHMP kinase C-terminal" evidence="12">
    <location>
        <begin position="208"/>
        <end position="266"/>
    </location>
</feature>
<dbReference type="Pfam" id="PF08544">
    <property type="entry name" value="GHMP_kinases_C"/>
    <property type="match status" value="1"/>
</dbReference>
<dbReference type="Gene3D" id="3.30.70.890">
    <property type="entry name" value="GHMP kinase, C-terminal domain"/>
    <property type="match status" value="1"/>
</dbReference>
<evidence type="ECO:0000256" key="10">
    <source>
        <dbReference type="HAMAP-Rule" id="MF_00061"/>
    </source>
</evidence>